<reference evidence="1" key="1">
    <citation type="submission" date="2019-04" db="EMBL/GenBank/DDBJ databases">
        <title>Microbes associate with the intestines of laboratory mice.</title>
        <authorList>
            <person name="Navarre W."/>
            <person name="Wong E."/>
            <person name="Huang K."/>
            <person name="Tropini C."/>
            <person name="Ng K."/>
            <person name="Yu B."/>
        </authorList>
    </citation>
    <scope>NUCLEOTIDE SEQUENCE</scope>
    <source>
        <strain evidence="1">NM73_A23</strain>
    </source>
</reference>
<evidence type="ECO:0000313" key="1">
    <source>
        <dbReference type="EMBL" id="TGX84085.1"/>
    </source>
</evidence>
<name>A0AC61QTT8_9BACT</name>
<accession>A0AC61QTT8</accession>
<evidence type="ECO:0000313" key="2">
    <source>
        <dbReference type="Proteomes" id="UP000308886"/>
    </source>
</evidence>
<dbReference type="EMBL" id="SRZC01000001">
    <property type="protein sequence ID" value="TGX84085.1"/>
    <property type="molecule type" value="Genomic_DNA"/>
</dbReference>
<protein>
    <submittedName>
        <fullName evidence="1">Non-canonical purine NTP diphosphatase</fullName>
    </submittedName>
</protein>
<proteinExistence type="predicted"/>
<comment type="caution">
    <text evidence="1">The sequence shown here is derived from an EMBL/GenBank/DDBJ whole genome shotgun (WGS) entry which is preliminary data.</text>
</comment>
<organism evidence="1 2">
    <name type="scientific">Palleniella muris</name>
    <dbReference type="NCBI Taxonomy" id="3038145"/>
    <lineage>
        <taxon>Bacteria</taxon>
        <taxon>Pseudomonadati</taxon>
        <taxon>Bacteroidota</taxon>
        <taxon>Bacteroidia</taxon>
        <taxon>Bacteroidales</taxon>
        <taxon>Prevotellaceae</taxon>
        <taxon>Palleniella</taxon>
    </lineage>
</organism>
<sequence length="507" mass="56530">MLTKEMLNKKRILKEVHDYFMVLVGTFMYAIGVELFMLPYQLTTGGVAGISALIYYATGLQVPISYALINITFLLFGARILGLNFCIKSLFGFGSITMWLTVLDPLLRDPVTHQLPQILGNELFMACVLSGILEGLGLAICFYNNGSTGGTDIIIAIVNKYMNVSLGQMMMICDIIIVSSSYFIFHDVQRIIFGFILLVVAAMTLDYFMRKLCQAVEFKVFSRNYSAIADRIAEEGFGVTVLSGEGWYTKSERNVVMCVCSRRYAETIMRAIQSVDPFCFVSVTNALGVYGEGFETMKTKVKNQKPILVFATNSKNKLAEVRSILGDRFEIRSLKEVGCNAELPETHDTLEENALEKARYVNKYYGFDCFADDTGLEVDALGGAPGVYSARYANIEDADYNDPLVGADHDSQANMRKLLYKLDGKENRKARFRTSIALIYKGKEYFFDGIINGSILTEKHGTEGFGYDPVFQPEGYDKSFAELGGGIKNRISHRALATEKLAGFLLK</sequence>
<keyword evidence="2" id="KW-1185">Reference proteome</keyword>
<dbReference type="Proteomes" id="UP000308886">
    <property type="component" value="Unassembled WGS sequence"/>
</dbReference>
<gene>
    <name evidence="1" type="ORF">E5358_00135</name>
</gene>